<keyword evidence="2" id="KW-0812">Transmembrane</keyword>
<keyword evidence="2" id="KW-1133">Transmembrane helix</keyword>
<dbReference type="CDD" id="cd01949">
    <property type="entry name" value="GGDEF"/>
    <property type="match status" value="1"/>
</dbReference>
<dbReference type="SUPFAM" id="SSF55781">
    <property type="entry name" value="GAF domain-like"/>
    <property type="match status" value="1"/>
</dbReference>
<dbReference type="SUPFAM" id="SSF55073">
    <property type="entry name" value="Nucleotide cyclase"/>
    <property type="match status" value="1"/>
</dbReference>
<evidence type="ECO:0000313" key="5">
    <source>
        <dbReference type="Proteomes" id="UP000279029"/>
    </source>
</evidence>
<sequence>MDRILKYEYIILKRHALLIMILLFYVFYSYFDKRELAIPFLGIMIFVIITISRFVLLKMNYGHQRTIYKVANVFYMTFYAYYLSDDRLLVQGLSMLLFFINFIELIIIIEPEAPSEKVDLLWMGALPLAISSIATAMRNALTVEMIVYWGMLWITLYVVFNTVGYYVYEQKKIFMNLNSEIKKNKVEKESLEIEKKNYKKLHHVLLKQKQEIEKKNIELNRVSSEMYTQSELLRYISSVLDIDELIGLVADSIIGAIGVDTCMLYVIDEGTNEKFYKVNTVIEYDFLESFKSDVETGVYKRFYETGKPYMDSNVDMQEYPFIQHREVGSLIIVPLVKSDDVYGLLIAEHHTKDMFDHNSMNFFKSIISQINIAINNANLYSKMEEIAIRDGLTGLYNREAIQKIIIETIDHLEKKEVLSLALLDIDRFKKINDTYGHLFGDEVIKAVSSIIQHIADDYNGYAGRYGGEEFLVVLPNTKLNEAETIVAALHEEIKGLDIIYKETTKVKVNVSIGLSALPTIAKDVEGLLHRADNAMYYSKNHGRGRLIVDHENLLDTL</sequence>
<dbReference type="InterPro" id="IPR029787">
    <property type="entry name" value="Nucleotide_cyclase"/>
</dbReference>
<organism evidence="4 5">
    <name type="scientific">Petrocella atlantisensis</name>
    <dbReference type="NCBI Taxonomy" id="2173034"/>
    <lineage>
        <taxon>Bacteria</taxon>
        <taxon>Bacillati</taxon>
        <taxon>Bacillota</taxon>
        <taxon>Clostridia</taxon>
        <taxon>Lachnospirales</taxon>
        <taxon>Vallitaleaceae</taxon>
        <taxon>Petrocella</taxon>
    </lineage>
</organism>
<dbReference type="OrthoDB" id="9804955at2"/>
<dbReference type="GO" id="GO:0052621">
    <property type="term" value="F:diguanylate cyclase activity"/>
    <property type="evidence" value="ECO:0007669"/>
    <property type="project" value="TreeGrafter"/>
</dbReference>
<proteinExistence type="predicted"/>
<dbReference type="InterPro" id="IPR003018">
    <property type="entry name" value="GAF"/>
</dbReference>
<dbReference type="PANTHER" id="PTHR45138">
    <property type="entry name" value="REGULATORY COMPONENTS OF SENSORY TRANSDUCTION SYSTEM"/>
    <property type="match status" value="1"/>
</dbReference>
<evidence type="ECO:0000256" key="1">
    <source>
        <dbReference type="SAM" id="Coils"/>
    </source>
</evidence>
<dbReference type="GO" id="GO:1902201">
    <property type="term" value="P:negative regulation of bacterial-type flagellum-dependent cell motility"/>
    <property type="evidence" value="ECO:0007669"/>
    <property type="project" value="TreeGrafter"/>
</dbReference>
<dbReference type="PANTHER" id="PTHR45138:SF9">
    <property type="entry name" value="DIGUANYLATE CYCLASE DGCM-RELATED"/>
    <property type="match status" value="1"/>
</dbReference>
<dbReference type="Proteomes" id="UP000279029">
    <property type="component" value="Chromosome"/>
</dbReference>
<keyword evidence="2" id="KW-0472">Membrane</keyword>
<feature type="domain" description="GGDEF" evidence="3">
    <location>
        <begin position="416"/>
        <end position="551"/>
    </location>
</feature>
<dbReference type="SMART" id="SM00065">
    <property type="entry name" value="GAF"/>
    <property type="match status" value="1"/>
</dbReference>
<dbReference type="InterPro" id="IPR043128">
    <property type="entry name" value="Rev_trsase/Diguanyl_cyclase"/>
</dbReference>
<evidence type="ECO:0000259" key="3">
    <source>
        <dbReference type="PROSITE" id="PS50887"/>
    </source>
</evidence>
<protein>
    <recommendedName>
        <fullName evidence="3">GGDEF domain-containing protein</fullName>
    </recommendedName>
</protein>
<feature type="transmembrane region" description="Helical" evidence="2">
    <location>
        <begin position="120"/>
        <end position="140"/>
    </location>
</feature>
<dbReference type="Gene3D" id="3.30.70.270">
    <property type="match status" value="1"/>
</dbReference>
<dbReference type="RefSeq" id="WP_125135603.1">
    <property type="nucleotide sequence ID" value="NZ_LR130778.1"/>
</dbReference>
<keyword evidence="5" id="KW-1185">Reference proteome</keyword>
<dbReference type="KEGG" id="cbar:PATL70BA_0186"/>
<dbReference type="Pfam" id="PF13185">
    <property type="entry name" value="GAF_2"/>
    <property type="match status" value="1"/>
</dbReference>
<dbReference type="SMART" id="SM00267">
    <property type="entry name" value="GGDEF"/>
    <property type="match status" value="1"/>
</dbReference>
<dbReference type="InterPro" id="IPR000160">
    <property type="entry name" value="GGDEF_dom"/>
</dbReference>
<dbReference type="InterPro" id="IPR050469">
    <property type="entry name" value="Diguanylate_Cyclase"/>
</dbReference>
<accession>A0A3P7PAS7</accession>
<dbReference type="GO" id="GO:0005886">
    <property type="term" value="C:plasma membrane"/>
    <property type="evidence" value="ECO:0007669"/>
    <property type="project" value="TreeGrafter"/>
</dbReference>
<keyword evidence="1" id="KW-0175">Coiled coil</keyword>
<dbReference type="EMBL" id="LR130778">
    <property type="protein sequence ID" value="VDN46028.1"/>
    <property type="molecule type" value="Genomic_DNA"/>
</dbReference>
<dbReference type="Pfam" id="PF00990">
    <property type="entry name" value="GGDEF"/>
    <property type="match status" value="1"/>
</dbReference>
<dbReference type="AlphaFoldDB" id="A0A3P7PAS7"/>
<feature type="coiled-coil region" evidence="1">
    <location>
        <begin position="174"/>
        <end position="225"/>
    </location>
</feature>
<dbReference type="InterPro" id="IPR029016">
    <property type="entry name" value="GAF-like_dom_sf"/>
</dbReference>
<dbReference type="Gene3D" id="3.30.450.40">
    <property type="match status" value="1"/>
</dbReference>
<dbReference type="FunFam" id="3.30.70.270:FF:000001">
    <property type="entry name" value="Diguanylate cyclase domain protein"/>
    <property type="match status" value="1"/>
</dbReference>
<dbReference type="PROSITE" id="PS50887">
    <property type="entry name" value="GGDEF"/>
    <property type="match status" value="1"/>
</dbReference>
<feature type="transmembrane region" description="Helical" evidence="2">
    <location>
        <begin position="146"/>
        <end position="168"/>
    </location>
</feature>
<dbReference type="GO" id="GO:0043709">
    <property type="term" value="P:cell adhesion involved in single-species biofilm formation"/>
    <property type="evidence" value="ECO:0007669"/>
    <property type="project" value="TreeGrafter"/>
</dbReference>
<dbReference type="NCBIfam" id="TIGR00254">
    <property type="entry name" value="GGDEF"/>
    <property type="match status" value="1"/>
</dbReference>
<name>A0A3P7PAS7_9FIRM</name>
<gene>
    <name evidence="4" type="ORF">PATL70BA_0186</name>
</gene>
<reference evidence="4 5" key="1">
    <citation type="submission" date="2018-09" db="EMBL/GenBank/DDBJ databases">
        <authorList>
            <person name="Postec A."/>
        </authorList>
    </citation>
    <scope>NUCLEOTIDE SEQUENCE [LARGE SCALE GENOMIC DNA]</scope>
    <source>
        <strain evidence="4">70B-A</strain>
    </source>
</reference>
<feature type="transmembrane region" description="Helical" evidence="2">
    <location>
        <begin position="88"/>
        <end position="108"/>
    </location>
</feature>
<evidence type="ECO:0000313" key="4">
    <source>
        <dbReference type="EMBL" id="VDN46028.1"/>
    </source>
</evidence>
<evidence type="ECO:0000256" key="2">
    <source>
        <dbReference type="SAM" id="Phobius"/>
    </source>
</evidence>
<feature type="transmembrane region" description="Helical" evidence="2">
    <location>
        <begin position="12"/>
        <end position="31"/>
    </location>
</feature>
<feature type="transmembrane region" description="Helical" evidence="2">
    <location>
        <begin position="37"/>
        <end position="57"/>
    </location>
</feature>